<sequence>MGNTIHTLRQYFIADQIVDIAPPQTVPEASTCSVGEEFDRWDECAVESSAVVDFHFNVFVRQMTIYAIGMFVLYVVALAIVKYFLLKGGRSRNRDHK</sequence>
<keyword evidence="3" id="KW-1185">Reference proteome</keyword>
<keyword evidence="1" id="KW-1133">Transmembrane helix</keyword>
<proteinExistence type="predicted"/>
<evidence type="ECO:0000313" key="2">
    <source>
        <dbReference type="EMBL" id="KNC73150.1"/>
    </source>
</evidence>
<dbReference type="AlphaFoldDB" id="A0A0L0F8W6"/>
<dbReference type="EMBL" id="KQ246007">
    <property type="protein sequence ID" value="KNC73150.1"/>
    <property type="molecule type" value="Genomic_DNA"/>
</dbReference>
<dbReference type="Proteomes" id="UP000054560">
    <property type="component" value="Unassembled WGS sequence"/>
</dbReference>
<dbReference type="RefSeq" id="XP_014147052.1">
    <property type="nucleotide sequence ID" value="XM_014291577.1"/>
</dbReference>
<evidence type="ECO:0000313" key="3">
    <source>
        <dbReference type="Proteomes" id="UP000054560"/>
    </source>
</evidence>
<gene>
    <name evidence="2" type="ORF">SARC_14292</name>
</gene>
<keyword evidence="1" id="KW-0472">Membrane</keyword>
<keyword evidence="1" id="KW-0812">Transmembrane</keyword>
<reference evidence="2 3" key="1">
    <citation type="submission" date="2011-02" db="EMBL/GenBank/DDBJ databases">
        <title>The Genome Sequence of Sphaeroforma arctica JP610.</title>
        <authorList>
            <consortium name="The Broad Institute Genome Sequencing Platform"/>
            <person name="Russ C."/>
            <person name="Cuomo C."/>
            <person name="Young S.K."/>
            <person name="Zeng Q."/>
            <person name="Gargeya S."/>
            <person name="Alvarado L."/>
            <person name="Berlin A."/>
            <person name="Chapman S.B."/>
            <person name="Chen Z."/>
            <person name="Freedman E."/>
            <person name="Gellesch M."/>
            <person name="Goldberg J."/>
            <person name="Griggs A."/>
            <person name="Gujja S."/>
            <person name="Heilman E."/>
            <person name="Heiman D."/>
            <person name="Howarth C."/>
            <person name="Mehta T."/>
            <person name="Neiman D."/>
            <person name="Pearson M."/>
            <person name="Roberts A."/>
            <person name="Saif S."/>
            <person name="Shea T."/>
            <person name="Shenoy N."/>
            <person name="Sisk P."/>
            <person name="Stolte C."/>
            <person name="Sykes S."/>
            <person name="White J."/>
            <person name="Yandava C."/>
            <person name="Burger G."/>
            <person name="Gray M.W."/>
            <person name="Holland P.W.H."/>
            <person name="King N."/>
            <person name="Lang F.B.F."/>
            <person name="Roger A.J."/>
            <person name="Ruiz-Trillo I."/>
            <person name="Haas B."/>
            <person name="Nusbaum C."/>
            <person name="Birren B."/>
        </authorList>
    </citation>
    <scope>NUCLEOTIDE SEQUENCE [LARGE SCALE GENOMIC DNA]</scope>
    <source>
        <strain evidence="2 3">JP610</strain>
    </source>
</reference>
<organism evidence="2 3">
    <name type="scientific">Sphaeroforma arctica JP610</name>
    <dbReference type="NCBI Taxonomy" id="667725"/>
    <lineage>
        <taxon>Eukaryota</taxon>
        <taxon>Ichthyosporea</taxon>
        <taxon>Ichthyophonida</taxon>
        <taxon>Sphaeroforma</taxon>
    </lineage>
</organism>
<protein>
    <submittedName>
        <fullName evidence="2">Uncharacterized protein</fullName>
    </submittedName>
</protein>
<name>A0A0L0F8W6_9EUKA</name>
<feature type="non-terminal residue" evidence="2">
    <location>
        <position position="97"/>
    </location>
</feature>
<accession>A0A0L0F8W6</accession>
<dbReference type="GeneID" id="25914796"/>
<evidence type="ECO:0000256" key="1">
    <source>
        <dbReference type="SAM" id="Phobius"/>
    </source>
</evidence>
<feature type="transmembrane region" description="Helical" evidence="1">
    <location>
        <begin position="63"/>
        <end position="85"/>
    </location>
</feature>